<evidence type="ECO:0000313" key="4">
    <source>
        <dbReference type="EMBL" id="WMW79253.1"/>
    </source>
</evidence>
<dbReference type="RefSeq" id="WP_309480752.1">
    <property type="nucleotide sequence ID" value="NZ_CP133720.1"/>
</dbReference>
<keyword evidence="4" id="KW-0808">Transferase</keyword>
<dbReference type="PIRSF" id="PIRSF000390">
    <property type="entry name" value="PLP_StrS"/>
    <property type="match status" value="1"/>
</dbReference>
<comment type="similarity">
    <text evidence="2 3">Belongs to the DegT/DnrJ/EryC1 family.</text>
</comment>
<dbReference type="Pfam" id="PF01041">
    <property type="entry name" value="DegT_DnrJ_EryC1"/>
    <property type="match status" value="1"/>
</dbReference>
<dbReference type="InterPro" id="IPR015424">
    <property type="entry name" value="PyrdxlP-dep_Trfase"/>
</dbReference>
<organism evidence="4 5">
    <name type="scientific">Undibacterium cyanobacteriorum</name>
    <dbReference type="NCBI Taxonomy" id="3073561"/>
    <lineage>
        <taxon>Bacteria</taxon>
        <taxon>Pseudomonadati</taxon>
        <taxon>Pseudomonadota</taxon>
        <taxon>Betaproteobacteria</taxon>
        <taxon>Burkholderiales</taxon>
        <taxon>Oxalobacteraceae</taxon>
        <taxon>Undibacterium</taxon>
    </lineage>
</organism>
<protein>
    <submittedName>
        <fullName evidence="4">DegT/DnrJ/EryC1/StrS family aminotransferase</fullName>
        <ecNumber evidence="4">2.6.1.-</ecNumber>
    </submittedName>
</protein>
<accession>A0ABY9RDD0</accession>
<evidence type="ECO:0000256" key="2">
    <source>
        <dbReference type="ARBA" id="ARBA00037999"/>
    </source>
</evidence>
<name>A0ABY9RDD0_9BURK</name>
<keyword evidence="1 3" id="KW-0663">Pyridoxal phosphate</keyword>
<reference evidence="4" key="1">
    <citation type="submission" date="2023-09" db="EMBL/GenBank/DDBJ databases">
        <title>Undibacterium sp. 20NA77.5 isolated from freshwater.</title>
        <authorList>
            <person name="Le V."/>
            <person name="Ko S.-R."/>
            <person name="Ahn C.-Y."/>
            <person name="Oh H.-M."/>
        </authorList>
    </citation>
    <scope>NUCLEOTIDE SEQUENCE</scope>
    <source>
        <strain evidence="4">20NA77.5</strain>
    </source>
</reference>
<dbReference type="InterPro" id="IPR015422">
    <property type="entry name" value="PyrdxlP-dep_Trfase_small"/>
</dbReference>
<dbReference type="SUPFAM" id="SSF53383">
    <property type="entry name" value="PLP-dependent transferases"/>
    <property type="match status" value="1"/>
</dbReference>
<keyword evidence="4" id="KW-0032">Aminotransferase</keyword>
<keyword evidence="5" id="KW-1185">Reference proteome</keyword>
<dbReference type="CDD" id="cd00616">
    <property type="entry name" value="AHBA_syn"/>
    <property type="match status" value="1"/>
</dbReference>
<dbReference type="InterPro" id="IPR015421">
    <property type="entry name" value="PyrdxlP-dep_Trfase_major"/>
</dbReference>
<dbReference type="Proteomes" id="UP001181355">
    <property type="component" value="Chromosome"/>
</dbReference>
<sequence>MTNPAHPPIPFLDLKKPHQELRNELADAFHAVLDSGWFIQGQQLVEFENEYARYCGSKHCVGVGNGLDALHLILRAYGIGAGDEVIVPSNTYIATWLAASFAGATPVPVEPDANTYNIDPALIEAAITPRTKAIMAVHLYGQAADMNPINALAKKYGLKVIEDAAQAQGARYHGKRAGALGDAAGHSFYPGKNLGALGDAGAITTDDDELAHKLRVLRNYGSQVKYKNEVKGFNSRLDELQAALLRVKLAKLDTWNEQRRKLASVYLNELQGIKDLVLPSAAENNEHVWHVFVVMHPRREALQQHLQAMGIGTVIHYPLPPHLQEAYAELQLGEGSFPISERIHQQVISLPLDPYLGEEQVKQVAAAVRAFAA</sequence>
<dbReference type="EC" id="2.6.1.-" evidence="4"/>
<evidence type="ECO:0000313" key="5">
    <source>
        <dbReference type="Proteomes" id="UP001181355"/>
    </source>
</evidence>
<evidence type="ECO:0000256" key="1">
    <source>
        <dbReference type="ARBA" id="ARBA00022898"/>
    </source>
</evidence>
<dbReference type="InterPro" id="IPR000653">
    <property type="entry name" value="DegT/StrS_aminotransferase"/>
</dbReference>
<proteinExistence type="inferred from homology"/>
<dbReference type="GO" id="GO:0008483">
    <property type="term" value="F:transaminase activity"/>
    <property type="evidence" value="ECO:0007669"/>
    <property type="project" value="UniProtKB-KW"/>
</dbReference>
<dbReference type="Gene3D" id="3.90.1150.10">
    <property type="entry name" value="Aspartate Aminotransferase, domain 1"/>
    <property type="match status" value="1"/>
</dbReference>
<gene>
    <name evidence="4" type="ORF">RF679_11400</name>
</gene>
<dbReference type="EMBL" id="CP133720">
    <property type="protein sequence ID" value="WMW79253.1"/>
    <property type="molecule type" value="Genomic_DNA"/>
</dbReference>
<dbReference type="PANTHER" id="PTHR30244:SF36">
    <property type="entry name" value="3-OXO-GLUCOSE-6-PHOSPHATE:GLUTAMATE AMINOTRANSFERASE"/>
    <property type="match status" value="1"/>
</dbReference>
<dbReference type="PANTHER" id="PTHR30244">
    <property type="entry name" value="TRANSAMINASE"/>
    <property type="match status" value="1"/>
</dbReference>
<dbReference type="Gene3D" id="3.40.640.10">
    <property type="entry name" value="Type I PLP-dependent aspartate aminotransferase-like (Major domain)"/>
    <property type="match status" value="1"/>
</dbReference>
<evidence type="ECO:0000256" key="3">
    <source>
        <dbReference type="RuleBase" id="RU004508"/>
    </source>
</evidence>